<dbReference type="InterPro" id="IPR036249">
    <property type="entry name" value="Thioredoxin-like_sf"/>
</dbReference>
<dbReference type="KEGG" id="slh:YH65_09775"/>
<reference evidence="2" key="2">
    <citation type="journal article" date="2017" name="Stand. Genomic Sci.">
        <title>Complete genome sequence of the sulfur-oxidizing chemolithoautotrophic Sulfurovum lithotrophicum 42BKTT.</title>
        <authorList>
            <person name="Jeon W."/>
            <person name="Priscilla L."/>
            <person name="Park G."/>
            <person name="Lee H."/>
            <person name="Lee N."/>
            <person name="Lee D."/>
            <person name="Kwon H."/>
            <person name="Ahn I."/>
            <person name="Lee C."/>
            <person name="Lee H."/>
            <person name="Ahn J."/>
        </authorList>
    </citation>
    <scope>NUCLEOTIDE SEQUENCE [LARGE SCALE GENOMIC DNA]</scope>
    <source>
        <strain evidence="2">ATCC BAA-797 / 42BKT</strain>
    </source>
</reference>
<evidence type="ECO:0000313" key="2">
    <source>
        <dbReference type="Proteomes" id="UP000034444"/>
    </source>
</evidence>
<keyword evidence="2" id="KW-1185">Reference proteome</keyword>
<dbReference type="Gene3D" id="3.40.30.10">
    <property type="entry name" value="Glutaredoxin"/>
    <property type="match status" value="1"/>
</dbReference>
<evidence type="ECO:0008006" key="3">
    <source>
        <dbReference type="Google" id="ProtNLM"/>
    </source>
</evidence>
<proteinExistence type="predicted"/>
<organism evidence="1 2">
    <name type="scientific">Sulfurovum lithotrophicum</name>
    <dbReference type="NCBI Taxonomy" id="206403"/>
    <lineage>
        <taxon>Bacteria</taxon>
        <taxon>Pseudomonadati</taxon>
        <taxon>Campylobacterota</taxon>
        <taxon>Epsilonproteobacteria</taxon>
        <taxon>Campylobacterales</taxon>
        <taxon>Sulfurovaceae</taxon>
        <taxon>Sulfurovum</taxon>
    </lineage>
</organism>
<reference evidence="1 2" key="1">
    <citation type="submission" date="2015-04" db="EMBL/GenBank/DDBJ databases">
        <title>Complete genome sequence of Sulfurovum lithotrophicum ATCC BAA-797T.</title>
        <authorList>
            <person name="Ahn J."/>
            <person name="Park G."/>
            <person name="Jeon W."/>
            <person name="Jang Y."/>
            <person name="Jang M."/>
            <person name="Lee H."/>
            <person name="Lee H."/>
        </authorList>
    </citation>
    <scope>NUCLEOTIDE SEQUENCE [LARGE SCALE GENOMIC DNA]</scope>
    <source>
        <strain evidence="2">ATCC BAA-797 / 42BKT</strain>
    </source>
</reference>
<dbReference type="Proteomes" id="UP000034444">
    <property type="component" value="Chromosome"/>
</dbReference>
<evidence type="ECO:0000313" key="1">
    <source>
        <dbReference type="EMBL" id="AKF26047.1"/>
    </source>
</evidence>
<accession>A0A7U4RRP4</accession>
<name>A0A7U4RRP4_9BACT</name>
<dbReference type="SUPFAM" id="SSF52833">
    <property type="entry name" value="Thioredoxin-like"/>
    <property type="match status" value="1"/>
</dbReference>
<gene>
    <name evidence="1" type="ORF">YH65_09775</name>
</gene>
<dbReference type="EMBL" id="CP011308">
    <property type="protein sequence ID" value="AKF26047.1"/>
    <property type="molecule type" value="Genomic_DNA"/>
</dbReference>
<dbReference type="AlphaFoldDB" id="A0A7U4RRP4"/>
<sequence length="130" mass="14956">MLFLLFPLIVSADFVHWLGAYDTAHQKALKEQKSLLVLVVKQNSALSDKIIQTAFMNKPYVDTINEKMVAVIVIYEGNKSYPVEMYYTTVFPTLFFVDSEKELFWREPLYGEEITPDLLEKTVGCVSTHL</sequence>
<protein>
    <recommendedName>
        <fullName evidence="3">Thioredoxin family protein</fullName>
    </recommendedName>
</protein>